<evidence type="ECO:0000313" key="1">
    <source>
        <dbReference type="EMBL" id="KAG0486369.1"/>
    </source>
</evidence>
<sequence>MHQARKLVRNNNSKQSNQRRLCLTTNPSSINRLDFGNLHDALKSGAPPHLPLGHLRKQIRQTHLPVLLLHLSSQPLQLGSREHHSHLPSFLLHAPLLRRLFLLVRYEPTSLRAVAHPAHGKGEAEIEEPIQERLLINEVGRWVRIRNRITCIIITNLTQVRQGHGG</sequence>
<evidence type="ECO:0000313" key="2">
    <source>
        <dbReference type="Proteomes" id="UP000639772"/>
    </source>
</evidence>
<dbReference type="Proteomes" id="UP000639772">
    <property type="component" value="Unassembled WGS sequence"/>
</dbReference>
<dbReference type="EMBL" id="JADCNM010000004">
    <property type="protein sequence ID" value="KAG0486369.1"/>
    <property type="molecule type" value="Genomic_DNA"/>
</dbReference>
<reference evidence="1 2" key="1">
    <citation type="journal article" date="2020" name="Nat. Food">
        <title>A phased Vanilla planifolia genome enables genetic improvement of flavour and production.</title>
        <authorList>
            <person name="Hasing T."/>
            <person name="Tang H."/>
            <person name="Brym M."/>
            <person name="Khazi F."/>
            <person name="Huang T."/>
            <person name="Chambers A.H."/>
        </authorList>
    </citation>
    <scope>NUCLEOTIDE SEQUENCE [LARGE SCALE GENOMIC DNA]</scope>
    <source>
        <tissue evidence="1">Leaf</tissue>
    </source>
</reference>
<gene>
    <name evidence="1" type="ORF">HPP92_008464</name>
</gene>
<comment type="caution">
    <text evidence="1">The sequence shown here is derived from an EMBL/GenBank/DDBJ whole genome shotgun (WGS) entry which is preliminary data.</text>
</comment>
<accession>A0A835V3S6</accession>
<proteinExistence type="predicted"/>
<organism evidence="1 2">
    <name type="scientific">Vanilla planifolia</name>
    <name type="common">Vanilla</name>
    <dbReference type="NCBI Taxonomy" id="51239"/>
    <lineage>
        <taxon>Eukaryota</taxon>
        <taxon>Viridiplantae</taxon>
        <taxon>Streptophyta</taxon>
        <taxon>Embryophyta</taxon>
        <taxon>Tracheophyta</taxon>
        <taxon>Spermatophyta</taxon>
        <taxon>Magnoliopsida</taxon>
        <taxon>Liliopsida</taxon>
        <taxon>Asparagales</taxon>
        <taxon>Orchidaceae</taxon>
        <taxon>Vanilloideae</taxon>
        <taxon>Vanilleae</taxon>
        <taxon>Vanilla</taxon>
    </lineage>
</organism>
<dbReference type="AlphaFoldDB" id="A0A835V3S6"/>
<protein>
    <submittedName>
        <fullName evidence="1">Uncharacterized protein</fullName>
    </submittedName>
</protein>
<name>A0A835V3S6_VANPL</name>